<gene>
    <name evidence="1" type="ORF">LEP1GSC105_3509</name>
</gene>
<organism evidence="1 2">
    <name type="scientific">Leptospira interrogans str. UI 12758</name>
    <dbReference type="NCBI Taxonomy" id="1049938"/>
    <lineage>
        <taxon>Bacteria</taxon>
        <taxon>Pseudomonadati</taxon>
        <taxon>Spirochaetota</taxon>
        <taxon>Spirochaetia</taxon>
        <taxon>Leptospirales</taxon>
        <taxon>Leptospiraceae</taxon>
        <taxon>Leptospira</taxon>
    </lineage>
</organism>
<reference evidence="1 2" key="1">
    <citation type="submission" date="2012-10" db="EMBL/GenBank/DDBJ databases">
        <authorList>
            <person name="Harkins D.M."/>
            <person name="Durkin A.S."/>
            <person name="Brinkac L.M."/>
            <person name="Haft D.H."/>
            <person name="Selengut J.D."/>
            <person name="Sanka R."/>
            <person name="DePew J."/>
            <person name="Purushe J."/>
            <person name="Chanthongthip A."/>
            <person name="Lattana O."/>
            <person name="Phetsouvanh R."/>
            <person name="Newton P.N."/>
            <person name="Vinetz J.M."/>
            <person name="Sutton G.G."/>
            <person name="Nierman W.C."/>
            <person name="Fouts D.E."/>
        </authorList>
    </citation>
    <scope>NUCLEOTIDE SEQUENCE [LARGE SCALE GENOMIC DNA]</scope>
    <source>
        <strain evidence="1 2">UI 12758</strain>
    </source>
</reference>
<dbReference type="RefSeq" id="WP_001969361.1">
    <property type="nucleotide sequence ID" value="NZ_AHNR02000031.1"/>
</dbReference>
<dbReference type="Proteomes" id="UP000001340">
    <property type="component" value="Unassembled WGS sequence"/>
</dbReference>
<dbReference type="AlphaFoldDB" id="A0A0E2D5H1"/>
<accession>A0A0E2D5H1</accession>
<dbReference type="EMBL" id="AHNR02000031">
    <property type="protein sequence ID" value="EKR55289.1"/>
    <property type="molecule type" value="Genomic_DNA"/>
</dbReference>
<sequence>MNIGQVDDLHWNRSGVAVSFILQFYNEKESYKLNLEIGYGIVQSF</sequence>
<name>A0A0E2D5H1_LEPIR</name>
<evidence type="ECO:0000313" key="2">
    <source>
        <dbReference type="Proteomes" id="UP000001340"/>
    </source>
</evidence>
<comment type="caution">
    <text evidence="1">The sequence shown here is derived from an EMBL/GenBank/DDBJ whole genome shotgun (WGS) entry which is preliminary data.</text>
</comment>
<evidence type="ECO:0000313" key="1">
    <source>
        <dbReference type="EMBL" id="EKR55289.1"/>
    </source>
</evidence>
<proteinExistence type="predicted"/>
<protein>
    <submittedName>
        <fullName evidence="1">Uncharacterized protein</fullName>
    </submittedName>
</protein>